<dbReference type="SUPFAM" id="SSF47060">
    <property type="entry name" value="S15/NS1 RNA-binding domain"/>
    <property type="match status" value="1"/>
</dbReference>
<comment type="function">
    <text evidence="4 6">One of the primary rRNA binding proteins, it binds directly to 16S rRNA where it helps nucleate assembly of the platform of the 30S subunit by binding and bridging several RNA helices of the 16S rRNA.</text>
</comment>
<dbReference type="SMART" id="SM01387">
    <property type="entry name" value="Ribosomal_S15"/>
    <property type="match status" value="1"/>
</dbReference>
<dbReference type="EMBL" id="CP019914">
    <property type="protein sequence ID" value="ASJ20763.1"/>
    <property type="molecule type" value="Genomic_DNA"/>
</dbReference>
<evidence type="ECO:0000256" key="6">
    <source>
        <dbReference type="RuleBase" id="RU004524"/>
    </source>
</evidence>
<name>A0AAC9TRT9_9SPIR</name>
<dbReference type="PANTHER" id="PTHR23321:SF26">
    <property type="entry name" value="SMALL RIBOSOMAL SUBUNIT PROTEIN US15M"/>
    <property type="match status" value="1"/>
</dbReference>
<dbReference type="PROSITE" id="PS00362">
    <property type="entry name" value="RIBOSOMAL_S15"/>
    <property type="match status" value="1"/>
</dbReference>
<organism evidence="7 8">
    <name type="scientific">Brachyspira hampsonii</name>
    <dbReference type="NCBI Taxonomy" id="1287055"/>
    <lineage>
        <taxon>Bacteria</taxon>
        <taxon>Pseudomonadati</taxon>
        <taxon>Spirochaetota</taxon>
        <taxon>Spirochaetia</taxon>
        <taxon>Brachyspirales</taxon>
        <taxon>Brachyspiraceae</taxon>
        <taxon>Brachyspira</taxon>
    </lineage>
</organism>
<dbReference type="GO" id="GO:0003735">
    <property type="term" value="F:structural constituent of ribosome"/>
    <property type="evidence" value="ECO:0007669"/>
    <property type="project" value="InterPro"/>
</dbReference>
<reference evidence="7 8" key="1">
    <citation type="submission" date="2017-02" db="EMBL/GenBank/DDBJ databases">
        <title>Complete genome sequence of Brachyspira hampsonii genomovar I strain NSH-16 (ATCC BAA-2463).</title>
        <authorList>
            <person name="Mirajkar N.S."/>
            <person name="Gebhart C.J."/>
        </authorList>
    </citation>
    <scope>NUCLEOTIDE SEQUENCE [LARGE SCALE GENOMIC DNA]</scope>
    <source>
        <strain evidence="7 8">NSH-16</strain>
    </source>
</reference>
<dbReference type="InterPro" id="IPR005290">
    <property type="entry name" value="Ribosomal_uS15_bac-type"/>
</dbReference>
<evidence type="ECO:0000256" key="1">
    <source>
        <dbReference type="ARBA" id="ARBA00022980"/>
    </source>
</evidence>
<keyword evidence="8" id="KW-1185">Reference proteome</keyword>
<dbReference type="Gene3D" id="1.10.287.10">
    <property type="entry name" value="S15/NS1, RNA-binding"/>
    <property type="match status" value="1"/>
</dbReference>
<keyword evidence="4 6" id="KW-0699">rRNA-binding</keyword>
<evidence type="ECO:0000256" key="2">
    <source>
        <dbReference type="ARBA" id="ARBA00023274"/>
    </source>
</evidence>
<keyword evidence="2 4" id="KW-0687">Ribonucleoprotein</keyword>
<dbReference type="CDD" id="cd00353">
    <property type="entry name" value="Ribosomal_S15p_S13e"/>
    <property type="match status" value="1"/>
</dbReference>
<dbReference type="AlphaFoldDB" id="A0AAC9TRT9"/>
<comment type="function">
    <text evidence="4">Forms an intersubunit bridge (bridge B4) with the 23S rRNA of the 50S subunit in the ribosome.</text>
</comment>
<comment type="subunit">
    <text evidence="3 4">Part of the 30S ribosomal subunit. Forms a bridge to the 50S subunit in the 70S ribosome, contacting the 23S rRNA.</text>
</comment>
<keyword evidence="4 6" id="KW-0694">RNA-binding</keyword>
<dbReference type="FunFam" id="1.10.287.10:FF:000002">
    <property type="entry name" value="30S ribosomal protein S15"/>
    <property type="match status" value="1"/>
</dbReference>
<evidence type="ECO:0000256" key="5">
    <source>
        <dbReference type="RuleBase" id="RU003919"/>
    </source>
</evidence>
<protein>
    <recommendedName>
        <fullName evidence="4">Small ribosomal subunit protein uS15</fullName>
    </recommendedName>
</protein>
<sequence length="89" mass="10439">MSITADEKAKIIKEFGKNEHDTGSTEVQVALLTNRITYLKGHFQTHTKDNHSRMGLLKMVAKRRKLLNYLRKTDIEAYKNLIQRLKLRK</sequence>
<dbReference type="InterPro" id="IPR000589">
    <property type="entry name" value="Ribosomal_uS15"/>
</dbReference>
<dbReference type="Pfam" id="PF00312">
    <property type="entry name" value="Ribosomal_S15"/>
    <property type="match status" value="1"/>
</dbReference>
<comment type="similarity">
    <text evidence="4 5">Belongs to the universal ribosomal protein uS15 family.</text>
</comment>
<accession>A0AAC9TRT9</accession>
<dbReference type="Proteomes" id="UP000264880">
    <property type="component" value="Chromosome"/>
</dbReference>
<evidence type="ECO:0000256" key="4">
    <source>
        <dbReference type="HAMAP-Rule" id="MF_01343"/>
    </source>
</evidence>
<dbReference type="HAMAP" id="MF_01343_B">
    <property type="entry name" value="Ribosomal_uS15_B"/>
    <property type="match status" value="1"/>
</dbReference>
<dbReference type="KEGG" id="bhp:BHAMNSH16_03500"/>
<dbReference type="RefSeq" id="WP_008730155.1">
    <property type="nucleotide sequence ID" value="NZ_CP019914.1"/>
</dbReference>
<evidence type="ECO:0000313" key="7">
    <source>
        <dbReference type="EMBL" id="ASJ20763.1"/>
    </source>
</evidence>
<dbReference type="GO" id="GO:0006412">
    <property type="term" value="P:translation"/>
    <property type="evidence" value="ECO:0007669"/>
    <property type="project" value="UniProtKB-UniRule"/>
</dbReference>
<proteinExistence type="inferred from homology"/>
<dbReference type="PANTHER" id="PTHR23321">
    <property type="entry name" value="RIBOSOMAL PROTEIN S15, BACTERIAL AND ORGANELLAR"/>
    <property type="match status" value="1"/>
</dbReference>
<dbReference type="Gene3D" id="6.10.250.3130">
    <property type="match status" value="1"/>
</dbReference>
<gene>
    <name evidence="4" type="primary">rpsO</name>
    <name evidence="7" type="ORF">BHAMNSH16_03500</name>
</gene>
<dbReference type="GO" id="GO:0019843">
    <property type="term" value="F:rRNA binding"/>
    <property type="evidence" value="ECO:0007669"/>
    <property type="project" value="UniProtKB-UniRule"/>
</dbReference>
<keyword evidence="1 4" id="KW-0689">Ribosomal protein</keyword>
<evidence type="ECO:0000256" key="3">
    <source>
        <dbReference type="ARBA" id="ARBA00064542"/>
    </source>
</evidence>
<evidence type="ECO:0000313" key="8">
    <source>
        <dbReference type="Proteomes" id="UP000264880"/>
    </source>
</evidence>
<dbReference type="NCBIfam" id="TIGR00952">
    <property type="entry name" value="S15_bact"/>
    <property type="match status" value="1"/>
</dbReference>
<dbReference type="GO" id="GO:0022627">
    <property type="term" value="C:cytosolic small ribosomal subunit"/>
    <property type="evidence" value="ECO:0007669"/>
    <property type="project" value="TreeGrafter"/>
</dbReference>
<dbReference type="InterPro" id="IPR009068">
    <property type="entry name" value="uS15_NS1_RNA-bd_sf"/>
</dbReference>